<keyword evidence="2" id="KW-1185">Reference proteome</keyword>
<gene>
    <name evidence="1" type="ORF">P4S50_03075</name>
</gene>
<dbReference type="Proteomes" id="UP001222800">
    <property type="component" value="Chromosome"/>
</dbReference>
<reference evidence="1 2" key="1">
    <citation type="submission" date="2023-03" db="EMBL/GenBank/DDBJ databases">
        <title>Complete genome sequence of Tepidibacter sp. SWIR-1, isolated from a deep-sea hydrothermal vent.</title>
        <authorList>
            <person name="Li X."/>
        </authorList>
    </citation>
    <scope>NUCLEOTIDE SEQUENCE [LARGE SCALE GENOMIC DNA]</scope>
    <source>
        <strain evidence="1 2">SWIR-1</strain>
    </source>
</reference>
<dbReference type="RefSeq" id="WP_277733035.1">
    <property type="nucleotide sequence ID" value="NZ_CP120733.1"/>
</dbReference>
<sequence length="137" mass="15894">MMKVPFAQLNYQNNLTSLNNKSTDQIKEDAKKEKVFETQMINLNEPKTKSYKYVLEGGLIKVYLVKDGVTMQCVKTISLKDVDPSILSQVENISFSDIIMIVDMQKDEEKKHKKEKAIYDNKGYNEYSKQPSFKQDI</sequence>
<accession>A0ABY8EDT5</accession>
<name>A0ABY8EDT5_9FIRM</name>
<protein>
    <submittedName>
        <fullName evidence="1">Uncharacterized protein</fullName>
    </submittedName>
</protein>
<dbReference type="EMBL" id="CP120733">
    <property type="protein sequence ID" value="WFD11072.1"/>
    <property type="molecule type" value="Genomic_DNA"/>
</dbReference>
<evidence type="ECO:0000313" key="2">
    <source>
        <dbReference type="Proteomes" id="UP001222800"/>
    </source>
</evidence>
<organism evidence="1 2">
    <name type="scientific">Tepidibacter hydrothermalis</name>
    <dbReference type="NCBI Taxonomy" id="3036126"/>
    <lineage>
        <taxon>Bacteria</taxon>
        <taxon>Bacillati</taxon>
        <taxon>Bacillota</taxon>
        <taxon>Clostridia</taxon>
        <taxon>Peptostreptococcales</taxon>
        <taxon>Peptostreptococcaceae</taxon>
        <taxon>Tepidibacter</taxon>
    </lineage>
</organism>
<evidence type="ECO:0000313" key="1">
    <source>
        <dbReference type="EMBL" id="WFD11072.1"/>
    </source>
</evidence>
<proteinExistence type="predicted"/>